<dbReference type="GO" id="GO:0043190">
    <property type="term" value="C:ATP-binding cassette (ABC) transporter complex"/>
    <property type="evidence" value="ECO:0007669"/>
    <property type="project" value="InterPro"/>
</dbReference>
<protein>
    <submittedName>
        <fullName evidence="6">ABC transporter substrate-binding protein</fullName>
    </submittedName>
</protein>
<proteinExistence type="inferred from homology"/>
<dbReference type="EMBL" id="BMXR01000005">
    <property type="protein sequence ID" value="GGX55811.1"/>
    <property type="molecule type" value="Genomic_DNA"/>
</dbReference>
<feature type="signal peptide" evidence="4">
    <location>
        <begin position="1"/>
        <end position="22"/>
    </location>
</feature>
<evidence type="ECO:0000313" key="6">
    <source>
        <dbReference type="EMBL" id="GGX55811.1"/>
    </source>
</evidence>
<evidence type="ECO:0000256" key="3">
    <source>
        <dbReference type="ARBA" id="ARBA00022729"/>
    </source>
</evidence>
<dbReference type="Pfam" id="PF00496">
    <property type="entry name" value="SBP_bac_5"/>
    <property type="match status" value="1"/>
</dbReference>
<dbReference type="PIRSF" id="PIRSF002741">
    <property type="entry name" value="MppA"/>
    <property type="match status" value="1"/>
</dbReference>
<comment type="caution">
    <text evidence="6">The sequence shown here is derived from an EMBL/GenBank/DDBJ whole genome shotgun (WGS) entry which is preliminary data.</text>
</comment>
<comment type="similarity">
    <text evidence="1">Belongs to the bacterial solute-binding protein 5 family.</text>
</comment>
<keyword evidence="3 4" id="KW-0732">Signal</keyword>
<dbReference type="Gene3D" id="3.10.105.10">
    <property type="entry name" value="Dipeptide-binding Protein, Domain 3"/>
    <property type="match status" value="1"/>
</dbReference>
<name>A0A918K9B5_9GAMM</name>
<gene>
    <name evidence="6" type="ORF">GCM10007392_24440</name>
</gene>
<dbReference type="PANTHER" id="PTHR30290">
    <property type="entry name" value="PERIPLASMIC BINDING COMPONENT OF ABC TRANSPORTER"/>
    <property type="match status" value="1"/>
</dbReference>
<dbReference type="CDD" id="cd08509">
    <property type="entry name" value="PBP2_TmCBP_oligosaccharides_like"/>
    <property type="match status" value="1"/>
</dbReference>
<dbReference type="PROSITE" id="PS01040">
    <property type="entry name" value="SBP_BACTERIAL_5"/>
    <property type="match status" value="1"/>
</dbReference>
<evidence type="ECO:0000259" key="5">
    <source>
        <dbReference type="Pfam" id="PF00496"/>
    </source>
</evidence>
<keyword evidence="7" id="KW-1185">Reference proteome</keyword>
<feature type="chain" id="PRO_5037018795" evidence="4">
    <location>
        <begin position="23"/>
        <end position="544"/>
    </location>
</feature>
<organism evidence="6 7">
    <name type="scientific">Saccharospirillum salsuginis</name>
    <dbReference type="NCBI Taxonomy" id="418750"/>
    <lineage>
        <taxon>Bacteria</taxon>
        <taxon>Pseudomonadati</taxon>
        <taxon>Pseudomonadota</taxon>
        <taxon>Gammaproteobacteria</taxon>
        <taxon>Oceanospirillales</taxon>
        <taxon>Saccharospirillaceae</taxon>
        <taxon>Saccharospirillum</taxon>
    </lineage>
</organism>
<dbReference type="GO" id="GO:1904680">
    <property type="term" value="F:peptide transmembrane transporter activity"/>
    <property type="evidence" value="ECO:0007669"/>
    <property type="project" value="TreeGrafter"/>
</dbReference>
<dbReference type="Gene3D" id="3.90.76.10">
    <property type="entry name" value="Dipeptide-binding Protein, Domain 1"/>
    <property type="match status" value="1"/>
</dbReference>
<dbReference type="InterPro" id="IPR000914">
    <property type="entry name" value="SBP_5_dom"/>
</dbReference>
<sequence>MKTLTSLALGVAIASTATLAHAEPQQGGSLTVPIITTAFTKTFNPYVDPTNTVGGLVFEPLAFINAMQDTTHYRLAEGYEYSDDATSITYTLRDGLKWSDGKPLTADDVIYTFELAEEVAVYDVAGVLSSGRVTDVVKVNDRQIRFDLKQADTTIHWDLNSYMPVPKHVWEKADDPATFTNPDAIGSGPVTEVNYVRAQQMELCRNPNYYLENRPYLDCLTYRAFNDNSQIQPALMRDEIDWGSNFIADIDKTYVAADPDNHHYWYPANDAIHIYLNTKRAPFDNLKFRQAMSVALDREAIVDLAAYGYPTVNDFPGGIGDYFSAYMSEDVEEEYGWLGQYNPDKARALLDEAGYVDADGDGFRDMPDGSELSFDIRVVNGWTDWVQSVQMVTEYLGEIGVQANVNAVEWGVYDTSLKEGDYDAAINWSLLSTHPIQTFKEYYHTSRIGQIWHAGHGVHSERVDNLIDDFGSLTSEQAKQETLEELQTFTAENLPFIPLFSNATWFQYSTSRIEGWPSEEDPYVHPVFYTVGKKTLIFNNLYQK</sequence>
<dbReference type="InterPro" id="IPR023765">
    <property type="entry name" value="SBP_5_CS"/>
</dbReference>
<accession>A0A918K9B5</accession>
<dbReference type="InterPro" id="IPR039424">
    <property type="entry name" value="SBP_5"/>
</dbReference>
<dbReference type="AlphaFoldDB" id="A0A918K9B5"/>
<evidence type="ECO:0000256" key="1">
    <source>
        <dbReference type="ARBA" id="ARBA00005695"/>
    </source>
</evidence>
<dbReference type="Gene3D" id="3.40.190.10">
    <property type="entry name" value="Periplasmic binding protein-like II"/>
    <property type="match status" value="1"/>
</dbReference>
<feature type="domain" description="Solute-binding protein family 5" evidence="5">
    <location>
        <begin position="73"/>
        <end position="447"/>
    </location>
</feature>
<dbReference type="GO" id="GO:0015833">
    <property type="term" value="P:peptide transport"/>
    <property type="evidence" value="ECO:0007669"/>
    <property type="project" value="TreeGrafter"/>
</dbReference>
<dbReference type="PANTHER" id="PTHR30290:SF9">
    <property type="entry name" value="OLIGOPEPTIDE-BINDING PROTEIN APPA"/>
    <property type="match status" value="1"/>
</dbReference>
<dbReference type="InterPro" id="IPR030678">
    <property type="entry name" value="Peptide/Ni-bd"/>
</dbReference>
<evidence type="ECO:0000313" key="7">
    <source>
        <dbReference type="Proteomes" id="UP000626148"/>
    </source>
</evidence>
<dbReference type="Proteomes" id="UP000626148">
    <property type="component" value="Unassembled WGS sequence"/>
</dbReference>
<dbReference type="RefSeq" id="WP_189608939.1">
    <property type="nucleotide sequence ID" value="NZ_BMXR01000005.1"/>
</dbReference>
<keyword evidence="2" id="KW-0813">Transport</keyword>
<dbReference type="GO" id="GO:0030288">
    <property type="term" value="C:outer membrane-bounded periplasmic space"/>
    <property type="evidence" value="ECO:0007669"/>
    <property type="project" value="UniProtKB-ARBA"/>
</dbReference>
<evidence type="ECO:0000256" key="4">
    <source>
        <dbReference type="SAM" id="SignalP"/>
    </source>
</evidence>
<reference evidence="6" key="2">
    <citation type="submission" date="2020-09" db="EMBL/GenBank/DDBJ databases">
        <authorList>
            <person name="Sun Q."/>
            <person name="Kim S."/>
        </authorList>
    </citation>
    <scope>NUCLEOTIDE SEQUENCE</scope>
    <source>
        <strain evidence="6">KCTC 22169</strain>
    </source>
</reference>
<reference evidence="6" key="1">
    <citation type="journal article" date="2014" name="Int. J. Syst. Evol. Microbiol.">
        <title>Complete genome sequence of Corynebacterium casei LMG S-19264T (=DSM 44701T), isolated from a smear-ripened cheese.</title>
        <authorList>
            <consortium name="US DOE Joint Genome Institute (JGI-PGF)"/>
            <person name="Walter F."/>
            <person name="Albersmeier A."/>
            <person name="Kalinowski J."/>
            <person name="Ruckert C."/>
        </authorList>
    </citation>
    <scope>NUCLEOTIDE SEQUENCE</scope>
    <source>
        <strain evidence="6">KCTC 22169</strain>
    </source>
</reference>
<dbReference type="SUPFAM" id="SSF53850">
    <property type="entry name" value="Periplasmic binding protein-like II"/>
    <property type="match status" value="1"/>
</dbReference>
<evidence type="ECO:0000256" key="2">
    <source>
        <dbReference type="ARBA" id="ARBA00022448"/>
    </source>
</evidence>